<accession>A0A926P130</accession>
<dbReference type="Proteomes" id="UP000598467">
    <property type="component" value="Unassembled WGS sequence"/>
</dbReference>
<name>A0A926P130_9HYPH</name>
<proteinExistence type="inferred from homology"/>
<evidence type="ECO:0000256" key="6">
    <source>
        <dbReference type="RuleBase" id="RU003704"/>
    </source>
</evidence>
<keyword evidence="4 6" id="KW-0418">Kinase</keyword>
<dbReference type="EMBL" id="JABFCZ010000018">
    <property type="protein sequence ID" value="MBD1547890.1"/>
    <property type="molecule type" value="Genomic_DNA"/>
</dbReference>
<dbReference type="PRINTS" id="PR00990">
    <property type="entry name" value="RIBOKINASE"/>
</dbReference>
<keyword evidence="5" id="KW-0067">ATP-binding</keyword>
<comment type="caution">
    <text evidence="8">The sequence shown here is derived from an EMBL/GenBank/DDBJ whole genome shotgun (WGS) entry which is preliminary data.</text>
</comment>
<dbReference type="GO" id="GO:0006000">
    <property type="term" value="P:fructose metabolic process"/>
    <property type="evidence" value="ECO:0007669"/>
    <property type="project" value="UniProtKB-ARBA"/>
</dbReference>
<dbReference type="SUPFAM" id="SSF53613">
    <property type="entry name" value="Ribokinase-like"/>
    <property type="match status" value="1"/>
</dbReference>
<evidence type="ECO:0000259" key="7">
    <source>
        <dbReference type="Pfam" id="PF00294"/>
    </source>
</evidence>
<evidence type="ECO:0000256" key="1">
    <source>
        <dbReference type="ARBA" id="ARBA00010688"/>
    </source>
</evidence>
<keyword evidence="3" id="KW-0547">Nucleotide-binding</keyword>
<dbReference type="InterPro" id="IPR029056">
    <property type="entry name" value="Ribokinase-like"/>
</dbReference>
<organism evidence="8 9">
    <name type="scientific">Roseibium aggregatum</name>
    <dbReference type="NCBI Taxonomy" id="187304"/>
    <lineage>
        <taxon>Bacteria</taxon>
        <taxon>Pseudomonadati</taxon>
        <taxon>Pseudomonadota</taxon>
        <taxon>Alphaproteobacteria</taxon>
        <taxon>Hyphomicrobiales</taxon>
        <taxon>Stappiaceae</taxon>
        <taxon>Roseibium</taxon>
    </lineage>
</organism>
<evidence type="ECO:0000313" key="8">
    <source>
        <dbReference type="EMBL" id="MBD1547890.1"/>
    </source>
</evidence>
<reference evidence="8" key="1">
    <citation type="submission" date="2020-05" db="EMBL/GenBank/DDBJ databases">
        <title>Identification of trans-AT polyketide cluster in two marine bacteria, producers of a novel glutaramide-containing polyketide sesbanimide D and analogs.</title>
        <authorList>
            <person name="Kacar D."/>
            <person name="Rodriguez P."/>
            <person name="Canedo L."/>
            <person name="Gonzalez E."/>
            <person name="Galan B."/>
            <person name="De La Calle F."/>
            <person name="Garcia J.L."/>
        </authorList>
    </citation>
    <scope>NUCLEOTIDE SEQUENCE</scope>
    <source>
        <strain evidence="8">PHM038</strain>
    </source>
</reference>
<dbReference type="GO" id="GO:0008865">
    <property type="term" value="F:fructokinase activity"/>
    <property type="evidence" value="ECO:0007669"/>
    <property type="project" value="UniProtKB-ARBA"/>
</dbReference>
<dbReference type="Pfam" id="PF00294">
    <property type="entry name" value="PfkB"/>
    <property type="match status" value="1"/>
</dbReference>
<dbReference type="PANTHER" id="PTHR43085">
    <property type="entry name" value="HEXOKINASE FAMILY MEMBER"/>
    <property type="match status" value="1"/>
</dbReference>
<dbReference type="CDD" id="cd01167">
    <property type="entry name" value="bac_FRK"/>
    <property type="match status" value="1"/>
</dbReference>
<evidence type="ECO:0000256" key="2">
    <source>
        <dbReference type="ARBA" id="ARBA00022679"/>
    </source>
</evidence>
<evidence type="ECO:0000313" key="9">
    <source>
        <dbReference type="Proteomes" id="UP000598467"/>
    </source>
</evidence>
<dbReference type="InterPro" id="IPR002139">
    <property type="entry name" value="Ribo/fructo_kinase"/>
</dbReference>
<dbReference type="PANTHER" id="PTHR43085:SF1">
    <property type="entry name" value="PSEUDOURIDINE KINASE-RELATED"/>
    <property type="match status" value="1"/>
</dbReference>
<dbReference type="AlphaFoldDB" id="A0A926P130"/>
<feature type="domain" description="Carbohydrate kinase PfkB" evidence="7">
    <location>
        <begin position="20"/>
        <end position="302"/>
    </location>
</feature>
<evidence type="ECO:0000256" key="5">
    <source>
        <dbReference type="ARBA" id="ARBA00022840"/>
    </source>
</evidence>
<dbReference type="InterPro" id="IPR011611">
    <property type="entry name" value="PfkB_dom"/>
</dbReference>
<comment type="similarity">
    <text evidence="1 6">Belongs to the carbohydrate kinase PfkB family.</text>
</comment>
<protein>
    <submittedName>
        <fullName evidence="8">Carbohydrate kinase</fullName>
    </submittedName>
</protein>
<dbReference type="RefSeq" id="WP_190292647.1">
    <property type="nucleotide sequence ID" value="NZ_JABFCZ010000018.1"/>
</dbReference>
<dbReference type="GO" id="GO:0005524">
    <property type="term" value="F:ATP binding"/>
    <property type="evidence" value="ECO:0007669"/>
    <property type="project" value="UniProtKB-KW"/>
</dbReference>
<dbReference type="InterPro" id="IPR002173">
    <property type="entry name" value="Carboh/pur_kinase_PfkB_CS"/>
</dbReference>
<gene>
    <name evidence="8" type="ORF">HK439_16600</name>
</gene>
<evidence type="ECO:0000256" key="4">
    <source>
        <dbReference type="ARBA" id="ARBA00022777"/>
    </source>
</evidence>
<evidence type="ECO:0000256" key="3">
    <source>
        <dbReference type="ARBA" id="ARBA00022741"/>
    </source>
</evidence>
<dbReference type="InterPro" id="IPR050306">
    <property type="entry name" value="PfkB_Carbo_kinase"/>
</dbReference>
<dbReference type="PROSITE" id="PS00584">
    <property type="entry name" value="PFKB_KINASES_2"/>
    <property type="match status" value="1"/>
</dbReference>
<keyword evidence="2 6" id="KW-0808">Transferase</keyword>
<sequence length="314" mass="33210">MILICGEALFDMFASDLAQDPVTFDAYVGGSPFNVAIGLARLGDDVAFFGGISKDLLGEKLIGRLRSEGVGTGHVCRPEALTTLSVVQKDANGHPAYTFYGDGAADRMVTVADLPSEIDDLSILHVGSYSALVEPVASALKTLMRQQKANCLIAFDPNIRPTVVADLCRWRQNTEEIAALADIIKVSDEDLALIYPDRDPAEIARHWLDLGAGLVVVTAGAGGATAFTGDLSVQVPGRTVTVIDTVGAGDTFQAALLSGLVARDITSRDAMEGLDHAALHEIVLKAVNASALTCTRQGADLPSREDVIRFENNC</sequence>
<dbReference type="Gene3D" id="3.40.1190.20">
    <property type="match status" value="1"/>
</dbReference>